<dbReference type="AlphaFoldDB" id="A0A8B8I4J5"/>
<dbReference type="PANTHER" id="PTHR11461">
    <property type="entry name" value="SERINE PROTEASE INHIBITOR, SERPIN"/>
    <property type="match status" value="1"/>
</dbReference>
<accession>A0A8B8I4J5</accession>
<feature type="chain" id="PRO_5046017795" evidence="4">
    <location>
        <begin position="17"/>
        <end position="398"/>
    </location>
</feature>
<dbReference type="RefSeq" id="XP_026492008.2">
    <property type="nucleotide sequence ID" value="XM_026636223.2"/>
</dbReference>
<dbReference type="GO" id="GO:0004867">
    <property type="term" value="F:serine-type endopeptidase inhibitor activity"/>
    <property type="evidence" value="ECO:0007669"/>
    <property type="project" value="UniProtKB-KW"/>
</dbReference>
<dbReference type="OrthoDB" id="671595at2759"/>
<sequence>MVKIKFAILFLTPVLCVKFSCNHESAVNTFKRPTYDFSVRLLDRVAQETGYHFVFSPLSTWLQLMTLAEGARGPTEREIRKVTRYHRMLCFRRKYKEVLNGMDEELGFMTKRTNVIIINKLLNVKNSFQNEIQKSNSTKILSLNFNEPDDAAAKANEIIQMDTDGVIKDSIQAEDFNMSVLLMTETAYFKSDWKTSFNPVYTSTEPFFSEEKVPIGNVRLMSQTGYFNLTTLPLINAKVIELPFNTNDRISMLVLLPTKGSVQNLLYYLKDIRLMTIFNNFKREGTKLATVRIPRFNIKTELENIPELMYDMGVKRIFYPELADFGGISDFKMHTSLITQVADIEVTEKGATAGAVAEFLIVGNNEELKADRPFVYLIVDRKTDVILFGGIYSTPNIY</sequence>
<dbReference type="SMART" id="SM00093">
    <property type="entry name" value="SERPIN"/>
    <property type="match status" value="1"/>
</dbReference>
<dbReference type="PROSITE" id="PS00284">
    <property type="entry name" value="SERPIN"/>
    <property type="match status" value="1"/>
</dbReference>
<dbReference type="GeneID" id="113397751"/>
<feature type="domain" description="Serpin" evidence="5">
    <location>
        <begin position="39"/>
        <end position="395"/>
    </location>
</feature>
<evidence type="ECO:0000256" key="4">
    <source>
        <dbReference type="SAM" id="SignalP"/>
    </source>
</evidence>
<dbReference type="Pfam" id="PF00079">
    <property type="entry name" value="Serpin"/>
    <property type="match status" value="1"/>
</dbReference>
<gene>
    <name evidence="7" type="primary">LOC113397751</name>
</gene>
<organism evidence="6 7">
    <name type="scientific">Vanessa tameamea</name>
    <name type="common">Kamehameha butterfly</name>
    <dbReference type="NCBI Taxonomy" id="334116"/>
    <lineage>
        <taxon>Eukaryota</taxon>
        <taxon>Metazoa</taxon>
        <taxon>Ecdysozoa</taxon>
        <taxon>Arthropoda</taxon>
        <taxon>Hexapoda</taxon>
        <taxon>Insecta</taxon>
        <taxon>Pterygota</taxon>
        <taxon>Neoptera</taxon>
        <taxon>Endopterygota</taxon>
        <taxon>Lepidoptera</taxon>
        <taxon>Glossata</taxon>
        <taxon>Ditrysia</taxon>
        <taxon>Papilionoidea</taxon>
        <taxon>Nymphalidae</taxon>
        <taxon>Nymphalinae</taxon>
        <taxon>Vanessa</taxon>
    </lineage>
</organism>
<dbReference type="Proteomes" id="UP001652626">
    <property type="component" value="Chromosome 23"/>
</dbReference>
<reference evidence="7" key="1">
    <citation type="submission" date="2025-08" db="UniProtKB">
        <authorList>
            <consortium name="RefSeq"/>
        </authorList>
    </citation>
    <scope>IDENTIFICATION</scope>
    <source>
        <tissue evidence="7">Whole body</tissue>
    </source>
</reference>
<dbReference type="InterPro" id="IPR023795">
    <property type="entry name" value="Serpin_CS"/>
</dbReference>
<dbReference type="SUPFAM" id="SSF56574">
    <property type="entry name" value="Serpins"/>
    <property type="match status" value="1"/>
</dbReference>
<proteinExistence type="inferred from homology"/>
<evidence type="ECO:0000256" key="2">
    <source>
        <dbReference type="ARBA" id="ARBA00022900"/>
    </source>
</evidence>
<dbReference type="InterPro" id="IPR042178">
    <property type="entry name" value="Serpin_sf_1"/>
</dbReference>
<feature type="signal peptide" evidence="4">
    <location>
        <begin position="1"/>
        <end position="16"/>
    </location>
</feature>
<evidence type="ECO:0000256" key="3">
    <source>
        <dbReference type="RuleBase" id="RU000411"/>
    </source>
</evidence>
<dbReference type="Gene3D" id="2.30.39.10">
    <property type="entry name" value="Alpha-1-antitrypsin, domain 1"/>
    <property type="match status" value="1"/>
</dbReference>
<dbReference type="PANTHER" id="PTHR11461:SF367">
    <property type="entry name" value="GH21475P-RELATED"/>
    <property type="match status" value="1"/>
</dbReference>
<dbReference type="InterPro" id="IPR000215">
    <property type="entry name" value="Serpin_fam"/>
</dbReference>
<dbReference type="InterPro" id="IPR036186">
    <property type="entry name" value="Serpin_sf"/>
</dbReference>
<evidence type="ECO:0000313" key="7">
    <source>
        <dbReference type="RefSeq" id="XP_026492008.2"/>
    </source>
</evidence>
<dbReference type="Gene3D" id="3.30.497.10">
    <property type="entry name" value="Antithrombin, subunit I, domain 2"/>
    <property type="match status" value="1"/>
</dbReference>
<keyword evidence="1" id="KW-0646">Protease inhibitor</keyword>
<dbReference type="InterPro" id="IPR023796">
    <property type="entry name" value="Serpin_dom"/>
</dbReference>
<comment type="similarity">
    <text evidence="3">Belongs to the serpin family.</text>
</comment>
<evidence type="ECO:0000313" key="6">
    <source>
        <dbReference type="Proteomes" id="UP001652626"/>
    </source>
</evidence>
<name>A0A8B8I4J5_VANTA</name>
<dbReference type="OMA" id="KVTRYHR"/>
<dbReference type="GO" id="GO:0005615">
    <property type="term" value="C:extracellular space"/>
    <property type="evidence" value="ECO:0007669"/>
    <property type="project" value="InterPro"/>
</dbReference>
<dbReference type="InterPro" id="IPR042185">
    <property type="entry name" value="Serpin_sf_2"/>
</dbReference>
<keyword evidence="6" id="KW-1185">Reference proteome</keyword>
<protein>
    <submittedName>
        <fullName evidence="7">Ovalbumin-related protein X-like</fullName>
    </submittedName>
</protein>
<evidence type="ECO:0000256" key="1">
    <source>
        <dbReference type="ARBA" id="ARBA00022690"/>
    </source>
</evidence>
<evidence type="ECO:0000259" key="5">
    <source>
        <dbReference type="SMART" id="SM00093"/>
    </source>
</evidence>
<keyword evidence="4" id="KW-0732">Signal</keyword>
<keyword evidence="2" id="KW-0722">Serine protease inhibitor</keyword>